<evidence type="ECO:0000313" key="2">
    <source>
        <dbReference type="EMBL" id="KAG5456324.1"/>
    </source>
</evidence>
<proteinExistence type="predicted"/>
<organism evidence="2 3">
    <name type="scientific">Olpidium bornovanus</name>
    <dbReference type="NCBI Taxonomy" id="278681"/>
    <lineage>
        <taxon>Eukaryota</taxon>
        <taxon>Fungi</taxon>
        <taxon>Fungi incertae sedis</taxon>
        <taxon>Olpidiomycota</taxon>
        <taxon>Olpidiomycotina</taxon>
        <taxon>Olpidiomycetes</taxon>
        <taxon>Olpidiales</taxon>
        <taxon>Olpidiaceae</taxon>
        <taxon>Olpidium</taxon>
    </lineage>
</organism>
<dbReference type="EMBL" id="JAEFCI010011919">
    <property type="protein sequence ID" value="KAG5456324.1"/>
    <property type="molecule type" value="Genomic_DNA"/>
</dbReference>
<keyword evidence="3" id="KW-1185">Reference proteome</keyword>
<name>A0A8H8DF53_9FUNG</name>
<evidence type="ECO:0000313" key="3">
    <source>
        <dbReference type="Proteomes" id="UP000673691"/>
    </source>
</evidence>
<gene>
    <name evidence="2" type="ORF">BJ554DRAFT_3966</name>
</gene>
<feature type="compositionally biased region" description="Polar residues" evidence="1">
    <location>
        <begin position="187"/>
        <end position="212"/>
    </location>
</feature>
<accession>A0A8H8DF53</accession>
<feature type="compositionally biased region" description="Basic and acidic residues" evidence="1">
    <location>
        <begin position="87"/>
        <end position="148"/>
    </location>
</feature>
<sequence length="371" mass="41359">MLPPSFGPVHDSRRRQFCGPALERDRQESYDDVPKGPAHREQERHGDRHDRRRREGPTEHHWDANDRGAEVPNGCAKGLSMEDQEPDADRPDCRSGGGDRRGDVTERRQEAPGHPTERSERSVEGSDLRGETPDRPKGARNQYADRRVLHGSQGPEISTSTHYPQPSGSHAVSPRVAGMPNVAPYPSLQTTRPPPATETSKSGLSAPGSSPSKRPFSKLDKEEEISRKVQKTSSPRAQRGGCSPTAVSEKFDETELLDPGRKKARQRAQEPQPPQAMVVDFYDRIGQVGEGTYGRHRNNVTRGYSGLVGFLLCFLCFVRRRFAVKNSKVYKARNRVTGELVALKRIRMEAEKDGVGLLVLARRCYCQPQAL</sequence>
<reference evidence="2 3" key="1">
    <citation type="journal article" name="Sci. Rep.">
        <title>Genome-scale phylogenetic analyses confirm Olpidium as the closest living zoosporic fungus to the non-flagellated, terrestrial fungi.</title>
        <authorList>
            <person name="Chang Y."/>
            <person name="Rochon D."/>
            <person name="Sekimoto S."/>
            <person name="Wang Y."/>
            <person name="Chovatia M."/>
            <person name="Sandor L."/>
            <person name="Salamov A."/>
            <person name="Grigoriev I.V."/>
            <person name="Stajich J.E."/>
            <person name="Spatafora J.W."/>
        </authorList>
    </citation>
    <scope>NUCLEOTIDE SEQUENCE [LARGE SCALE GENOMIC DNA]</scope>
    <source>
        <strain evidence="2">S191</strain>
    </source>
</reference>
<dbReference type="Gene3D" id="3.30.200.20">
    <property type="entry name" value="Phosphorylase Kinase, domain 1"/>
    <property type="match status" value="1"/>
</dbReference>
<feature type="region of interest" description="Disordered" evidence="1">
    <location>
        <begin position="1"/>
        <end position="274"/>
    </location>
</feature>
<feature type="compositionally biased region" description="Basic and acidic residues" evidence="1">
    <location>
        <begin position="249"/>
        <end position="261"/>
    </location>
</feature>
<dbReference type="Proteomes" id="UP000673691">
    <property type="component" value="Unassembled WGS sequence"/>
</dbReference>
<protein>
    <submittedName>
        <fullName evidence="2">Uncharacterized protein</fullName>
    </submittedName>
</protein>
<feature type="compositionally biased region" description="Basic and acidic residues" evidence="1">
    <location>
        <begin position="217"/>
        <end position="227"/>
    </location>
</feature>
<evidence type="ECO:0000256" key="1">
    <source>
        <dbReference type="SAM" id="MobiDB-lite"/>
    </source>
</evidence>
<dbReference type="AlphaFoldDB" id="A0A8H8DF53"/>
<comment type="caution">
    <text evidence="2">The sequence shown here is derived from an EMBL/GenBank/DDBJ whole genome shotgun (WGS) entry which is preliminary data.</text>
</comment>
<feature type="compositionally biased region" description="Polar residues" evidence="1">
    <location>
        <begin position="155"/>
        <end position="170"/>
    </location>
</feature>
<feature type="compositionally biased region" description="Basic and acidic residues" evidence="1">
    <location>
        <begin position="22"/>
        <end position="69"/>
    </location>
</feature>
<dbReference type="OrthoDB" id="9717098at2759"/>